<dbReference type="Gene3D" id="3.20.20.80">
    <property type="entry name" value="Glycosidases"/>
    <property type="match status" value="1"/>
</dbReference>
<dbReference type="RefSeq" id="WP_220372131.1">
    <property type="nucleotide sequence ID" value="NZ_JAEUAO010000002.1"/>
</dbReference>
<keyword evidence="6" id="KW-1185">Reference proteome</keyword>
<organism evidence="5 6">
    <name type="scientific">Rhizobium herbae</name>
    <dbReference type="NCBI Taxonomy" id="508661"/>
    <lineage>
        <taxon>Bacteria</taxon>
        <taxon>Pseudomonadati</taxon>
        <taxon>Pseudomonadota</taxon>
        <taxon>Alphaproteobacteria</taxon>
        <taxon>Hyphomicrobiales</taxon>
        <taxon>Rhizobiaceae</taxon>
        <taxon>Rhizobium/Agrobacterium group</taxon>
        <taxon>Rhizobium</taxon>
    </lineage>
</organism>
<evidence type="ECO:0000313" key="5">
    <source>
        <dbReference type="EMBL" id="MBW9064196.1"/>
    </source>
</evidence>
<dbReference type="GO" id="GO:0016787">
    <property type="term" value="F:hydrolase activity"/>
    <property type="evidence" value="ECO:0007669"/>
    <property type="project" value="UniProtKB-KW"/>
</dbReference>
<dbReference type="Pfam" id="PF13550">
    <property type="entry name" value="Phage-tail_3"/>
    <property type="match status" value="1"/>
</dbReference>
<keyword evidence="5" id="KW-0378">Hydrolase</keyword>
<dbReference type="EMBL" id="JAEUAO010000002">
    <property type="protein sequence ID" value="MBW9064196.1"/>
    <property type="molecule type" value="Genomic_DNA"/>
</dbReference>
<gene>
    <name evidence="5" type="ORF">JNB71_12785</name>
</gene>
<evidence type="ECO:0000259" key="3">
    <source>
        <dbReference type="Pfam" id="PF13550"/>
    </source>
</evidence>
<dbReference type="Proteomes" id="UP000757604">
    <property type="component" value="Unassembled WGS sequence"/>
</dbReference>
<dbReference type="InterPro" id="IPR056490">
    <property type="entry name" value="Rcc01698_C"/>
</dbReference>
<feature type="domain" description="GTA TIM-barrel-like" evidence="2">
    <location>
        <begin position="427"/>
        <end position="716"/>
    </location>
</feature>
<dbReference type="Pfam" id="PF13547">
    <property type="entry name" value="GTA_TIM"/>
    <property type="match status" value="1"/>
</dbReference>
<comment type="caution">
    <text evidence="5">The sequence shown here is derived from an EMBL/GenBank/DDBJ whole genome shotgun (WGS) entry which is preliminary data.</text>
</comment>
<evidence type="ECO:0000259" key="2">
    <source>
        <dbReference type="Pfam" id="PF13547"/>
    </source>
</evidence>
<dbReference type="InterPro" id="IPR025195">
    <property type="entry name" value="GTA_TIM_dom"/>
</dbReference>
<name>A0ABS7HAG1_9HYPH</name>
<feature type="domain" description="Tip attachment protein J" evidence="3">
    <location>
        <begin position="774"/>
        <end position="924"/>
    </location>
</feature>
<feature type="region of interest" description="Disordered" evidence="1">
    <location>
        <begin position="957"/>
        <end position="983"/>
    </location>
</feature>
<sequence>MATILLQAAGAALGSVFGPVGAVLGRAAGALAGSIVDRSIINGMTTISGARLGDARIPGAEEGTAITRAYGTVRIGGTLIWATRFEEEVRVERQGGKASGPRVEAFRYYANFALGICEGEIACVRRVWADGREIDLTGVEMRLHPGTQDQLPDPLIEAKQGAGKAPAYRGLAYAVFERFPLDGYGNRIPVIQFEVLRPVGRLESAIRAVTIIPGSSEHGYDPSVVTEKTGAGASRLINRNVFHASSDWRASIDELQALCPNLERVALVVSWFGTDLRAGHCRILPGVETAARADESRPWSVSGIARGSAMVVSRNDGGPAYGGTPSDASVVAAIADLKARGLKVYLYPFVMMDIPDGNTLPNPYGGTGQPAYPWRGRITSYPAPGLPGSADRTAAARAQVEAFCGAADAGDFSVSGSSVTSAAADEGYRRLILHYAVLADAAGGVEGFIIGSELRGLTQLRDGAGAFPFVEQLIGLAGDVRAILGAGTKLTYGADWSEYFGYHPADGSGDVHYNLDPLWASADIDAVGIDNYMPLSDWRDGDLSAGNPDGFALAEDADAMRAMVASGEGYDWYYADDADRRARFRTPIRDGLAGKPWVYRYKDIANWWRQAHRSRVGGAEEPMPSAWVPASKPVWFTELGCPAVDKGANQPNVFTDPKSSETAVPYFSNGARCDAMQRRFLEAQHAFWQGPDAPESVDPDHMFVWTWDARPAPAFPENTELWADGGNWQTGHWLNGRLGASTAADVIAAILADHGFNAGDTRLVSGDLGGYVQSEQASARDVLEPLMAALQIDAVEDGATLRFRSRMKQASAARPISVLADIDRQPLFEEMRGHDSDFGGEAILDHLDPVNAYERATTRLRRVTPANDRVLRLSVPGVMHDGAAASAVEDALRDHQVSRRSIRFSLSPAAIDIEPGDVIAFEGGASNEGAPGDGPAGNFIVGRIEDGAVRSIEARAFVPSSGGGPSPQQRSVDPPRTPSDGFSPIVHLMDLPQYEAGEAASFARGAVFARPWRTALLSSSATTEGYQARARLDQPSQTGVLVEALAAGVLGRFDAARTITLDLHFGGLSSVDRLAVLNGQNRLAVLAANGVWEIIGFRVAEEIASGRWRLFELLRGLNGTTDAMKAGAAAGAPLVVLNGALKPLGLSVDEAGRMINWIVEAGGQTTGPVGPFAFAGGLRAETPLAPVHLRARRLVSGGIRITWTRCARRDADHWLDGDIALDEPAERYRLEILDGGTVRRAVDVSEPVFDYLPGSQIADFGATQTALSVRVRQKGQKVALGVAAQAVLNL</sequence>
<dbReference type="Pfam" id="PF23666">
    <property type="entry name" value="Rcc01698_C"/>
    <property type="match status" value="1"/>
</dbReference>
<reference evidence="5 6" key="1">
    <citation type="journal article" date="2021" name="MBio">
        <title>Poor Competitiveness of Bradyrhizobium in Pigeon Pea Root Colonization in Indian Soils.</title>
        <authorList>
            <person name="Chalasani D."/>
            <person name="Basu A."/>
            <person name="Pullabhotla S.V.S.R.N."/>
            <person name="Jorrin B."/>
            <person name="Neal A.L."/>
            <person name="Poole P.S."/>
            <person name="Podile A.R."/>
            <person name="Tkacz A."/>
        </authorList>
    </citation>
    <scope>NUCLEOTIDE SEQUENCE [LARGE SCALE GENOMIC DNA]</scope>
    <source>
        <strain evidence="5 6">HU44</strain>
    </source>
</reference>
<dbReference type="InterPro" id="IPR032876">
    <property type="entry name" value="J_dom"/>
</dbReference>
<evidence type="ECO:0000313" key="6">
    <source>
        <dbReference type="Proteomes" id="UP000757604"/>
    </source>
</evidence>
<accession>A0ABS7HAG1</accession>
<dbReference type="CDD" id="cd19607">
    <property type="entry name" value="GTA_TIM-barrel-like"/>
    <property type="match status" value="1"/>
</dbReference>
<evidence type="ECO:0000259" key="4">
    <source>
        <dbReference type="Pfam" id="PF23666"/>
    </source>
</evidence>
<feature type="domain" description="Rcc01698-like C-terminal" evidence="4">
    <location>
        <begin position="1037"/>
        <end position="1135"/>
    </location>
</feature>
<proteinExistence type="predicted"/>
<protein>
    <submittedName>
        <fullName evidence="5">Glycoside hydrolase/phage tail family protein</fullName>
    </submittedName>
</protein>
<evidence type="ECO:0000256" key="1">
    <source>
        <dbReference type="SAM" id="MobiDB-lite"/>
    </source>
</evidence>